<reference evidence="2" key="1">
    <citation type="submission" date="2024-07" db="EMBL/GenBank/DDBJ databases">
        <title>Two chromosome-level genome assemblies of Korean endemic species Abeliophyllum distichum and Forsythia ovata (Oleaceae).</title>
        <authorList>
            <person name="Jang H."/>
        </authorList>
    </citation>
    <scope>NUCLEOTIDE SEQUENCE [LARGE SCALE GENOMIC DNA]</scope>
</reference>
<sequence>MSCGLDHGAVLKPQVSRRQIGSKILDPVELAKVLGGRVMGPTRCKASDFSGKTKTILFYSKFSGFQRRSKGCSFELSVFANTKVPKWEDLENTCLLLFSHQRPLVVAGHVPGSFTILQIYLVAVGVTIQRIILEAYLQLNIIFTQGVEFAEEDDINHSDIHLHLCLLVAAIESGDLNTLHQALDNFDSSIDEPVEDGDTVLHLTCLYGHLSWV</sequence>
<evidence type="ECO:0000313" key="1">
    <source>
        <dbReference type="EMBL" id="KAL2514194.1"/>
    </source>
</evidence>
<name>A0ABD1TNC1_9LAMI</name>
<protein>
    <submittedName>
        <fullName evidence="1">Fetal globin-inducing factor (Contains ankyrin repeats)</fullName>
    </submittedName>
</protein>
<organism evidence="1 2">
    <name type="scientific">Forsythia ovata</name>
    <dbReference type="NCBI Taxonomy" id="205694"/>
    <lineage>
        <taxon>Eukaryota</taxon>
        <taxon>Viridiplantae</taxon>
        <taxon>Streptophyta</taxon>
        <taxon>Embryophyta</taxon>
        <taxon>Tracheophyta</taxon>
        <taxon>Spermatophyta</taxon>
        <taxon>Magnoliopsida</taxon>
        <taxon>eudicotyledons</taxon>
        <taxon>Gunneridae</taxon>
        <taxon>Pentapetalae</taxon>
        <taxon>asterids</taxon>
        <taxon>lamiids</taxon>
        <taxon>Lamiales</taxon>
        <taxon>Oleaceae</taxon>
        <taxon>Forsythieae</taxon>
        <taxon>Forsythia</taxon>
    </lineage>
</organism>
<accession>A0ABD1TNC1</accession>
<dbReference type="AlphaFoldDB" id="A0ABD1TNC1"/>
<dbReference type="Proteomes" id="UP001604277">
    <property type="component" value="Unassembled WGS sequence"/>
</dbReference>
<keyword evidence="2" id="KW-1185">Reference proteome</keyword>
<dbReference type="EMBL" id="JBFOLJ010000008">
    <property type="protein sequence ID" value="KAL2514194.1"/>
    <property type="molecule type" value="Genomic_DNA"/>
</dbReference>
<comment type="caution">
    <text evidence="1">The sequence shown here is derived from an EMBL/GenBank/DDBJ whole genome shotgun (WGS) entry which is preliminary data.</text>
</comment>
<evidence type="ECO:0000313" key="2">
    <source>
        <dbReference type="Proteomes" id="UP001604277"/>
    </source>
</evidence>
<gene>
    <name evidence="1" type="ORF">Fot_28165</name>
</gene>
<proteinExistence type="predicted"/>